<gene>
    <name evidence="1" type="ORF">GWK47_012883</name>
</gene>
<evidence type="ECO:0000313" key="1">
    <source>
        <dbReference type="EMBL" id="KAG0715007.1"/>
    </source>
</evidence>
<reference evidence="1" key="1">
    <citation type="submission" date="2020-07" db="EMBL/GenBank/DDBJ databases">
        <title>The High-quality genome of the commercially important snow crab, Chionoecetes opilio.</title>
        <authorList>
            <person name="Jeong J.-H."/>
            <person name="Ryu S."/>
        </authorList>
    </citation>
    <scope>NUCLEOTIDE SEQUENCE</scope>
    <source>
        <strain evidence="1">MADBK_172401_WGS</strain>
        <tissue evidence="1">Digestive gland</tissue>
    </source>
</reference>
<accession>A0A8J5CP67</accession>
<dbReference type="AlphaFoldDB" id="A0A8J5CP67"/>
<name>A0A8J5CP67_CHIOP</name>
<dbReference type="EMBL" id="JACEEZ010020100">
    <property type="protein sequence ID" value="KAG0715007.1"/>
    <property type="molecule type" value="Genomic_DNA"/>
</dbReference>
<comment type="caution">
    <text evidence="1">The sequence shown here is derived from an EMBL/GenBank/DDBJ whole genome shotgun (WGS) entry which is preliminary data.</text>
</comment>
<protein>
    <submittedName>
        <fullName evidence="1">Uncharacterized protein</fullName>
    </submittedName>
</protein>
<sequence>MMSNFWLKLTAKKCILAIVNPECITSHRNQCPLCSDTHSQNSIPAIFALLSTTSSATPSLCLSSHLVAASQNINALAAALELPLKPDTHGSGMSFISFKADVEGQERLRGLANAKENLLLYLSLNQHGQQLPAHWTGENVGDSVQCELYRPAEQLLVGGLCHPSPPSFKTAELRAQSTIGVSVTFINSHSCLVVTNKYTVEGRLDVCSGGRRSKYNYERKFYIQRAADSLSLLTCIKRLTGGKTAYMLHTINSHCIKVFVSHFKPSGSLLVKVHHCTHCTQMPYNDNDYPDILENLPDPDFTNFSLDFLHTSFMKQQ</sequence>
<organism evidence="1 2">
    <name type="scientific">Chionoecetes opilio</name>
    <name type="common">Atlantic snow crab</name>
    <name type="synonym">Cancer opilio</name>
    <dbReference type="NCBI Taxonomy" id="41210"/>
    <lineage>
        <taxon>Eukaryota</taxon>
        <taxon>Metazoa</taxon>
        <taxon>Ecdysozoa</taxon>
        <taxon>Arthropoda</taxon>
        <taxon>Crustacea</taxon>
        <taxon>Multicrustacea</taxon>
        <taxon>Malacostraca</taxon>
        <taxon>Eumalacostraca</taxon>
        <taxon>Eucarida</taxon>
        <taxon>Decapoda</taxon>
        <taxon>Pleocyemata</taxon>
        <taxon>Brachyura</taxon>
        <taxon>Eubrachyura</taxon>
        <taxon>Majoidea</taxon>
        <taxon>Majidae</taxon>
        <taxon>Chionoecetes</taxon>
    </lineage>
</organism>
<proteinExistence type="predicted"/>
<evidence type="ECO:0000313" key="2">
    <source>
        <dbReference type="Proteomes" id="UP000770661"/>
    </source>
</evidence>
<dbReference type="Proteomes" id="UP000770661">
    <property type="component" value="Unassembled WGS sequence"/>
</dbReference>
<keyword evidence="2" id="KW-1185">Reference proteome</keyword>